<dbReference type="SUPFAM" id="SSF55874">
    <property type="entry name" value="ATPase domain of HSP90 chaperone/DNA topoisomerase II/histidine kinase"/>
    <property type="match status" value="1"/>
</dbReference>
<evidence type="ECO:0000313" key="9">
    <source>
        <dbReference type="EMBL" id="MBZ2209554.1"/>
    </source>
</evidence>
<evidence type="ECO:0008006" key="11">
    <source>
        <dbReference type="Google" id="ProtNLM"/>
    </source>
</evidence>
<keyword evidence="5" id="KW-0732">Signal</keyword>
<dbReference type="InterPro" id="IPR036890">
    <property type="entry name" value="HATPase_C_sf"/>
</dbReference>
<dbReference type="Pfam" id="PF07730">
    <property type="entry name" value="HisKA_3"/>
    <property type="match status" value="1"/>
</dbReference>
<dbReference type="Gene3D" id="2.60.40.10">
    <property type="entry name" value="Immunoglobulins"/>
    <property type="match status" value="1"/>
</dbReference>
<dbReference type="RefSeq" id="WP_223470005.1">
    <property type="nucleotide sequence ID" value="NZ_JAFBIL020000008.1"/>
</dbReference>
<dbReference type="InterPro" id="IPR011123">
    <property type="entry name" value="Y_Y_Y"/>
</dbReference>
<dbReference type="SUPFAM" id="SSF63829">
    <property type="entry name" value="Calcium-dependent phosphotriesterase"/>
    <property type="match status" value="1"/>
</dbReference>
<keyword evidence="4" id="KW-0472">Membrane</keyword>
<dbReference type="CDD" id="cd00146">
    <property type="entry name" value="PKD"/>
    <property type="match status" value="1"/>
</dbReference>
<comment type="caution">
    <text evidence="9">The sequence shown here is derived from an EMBL/GenBank/DDBJ whole genome shotgun (WGS) entry which is preliminary data.</text>
</comment>
<proteinExistence type="predicted"/>
<dbReference type="InterPro" id="IPR013783">
    <property type="entry name" value="Ig-like_fold"/>
</dbReference>
<dbReference type="Pfam" id="PF02518">
    <property type="entry name" value="HATPase_c"/>
    <property type="match status" value="1"/>
</dbReference>
<feature type="transmembrane region" description="Helical" evidence="4">
    <location>
        <begin position="751"/>
        <end position="768"/>
    </location>
</feature>
<organism evidence="9 10">
    <name type="scientific">Massilia soli</name>
    <dbReference type="NCBI Taxonomy" id="2792854"/>
    <lineage>
        <taxon>Bacteria</taxon>
        <taxon>Pseudomonadati</taxon>
        <taxon>Pseudomonadota</taxon>
        <taxon>Betaproteobacteria</taxon>
        <taxon>Burkholderiales</taxon>
        <taxon>Oxalobacteraceae</taxon>
        <taxon>Telluria group</taxon>
        <taxon>Massilia</taxon>
    </lineage>
</organism>
<gene>
    <name evidence="9" type="ORF">I4X03_019985</name>
</gene>
<dbReference type="InterPro" id="IPR050482">
    <property type="entry name" value="Sensor_HK_TwoCompSys"/>
</dbReference>
<keyword evidence="2" id="KW-0418">Kinase</keyword>
<reference evidence="9 10" key="1">
    <citation type="submission" date="2021-08" db="EMBL/GenBank/DDBJ databases">
        <title>Massilia sp. R798.</title>
        <authorList>
            <person name="Baek J.H."/>
            <person name="Jung H.S."/>
            <person name="Kim K.R."/>
            <person name="Jeon C.O."/>
        </authorList>
    </citation>
    <scope>NUCLEOTIDE SEQUENCE [LARGE SCALE GENOMIC DNA]</scope>
    <source>
        <strain evidence="9 10">R798</strain>
    </source>
</reference>
<keyword evidence="1" id="KW-0808">Transferase</keyword>
<dbReference type="InterPro" id="IPR015943">
    <property type="entry name" value="WD40/YVTN_repeat-like_dom_sf"/>
</dbReference>
<evidence type="ECO:0000259" key="7">
    <source>
        <dbReference type="Pfam" id="PF07495"/>
    </source>
</evidence>
<sequence length="1008" mass="109138">MKVTRQLLFGALLLLCSLLAVPAGAQERSLDSMEHRRWLSADGGPSQVGAIAQTRDGYLWLGTNDSLFRFDGMRFVRYEAAARNTLNIVASLLVVGDELWVGLRYGGVRVIRDGAMRAFPVGAGLPDGVIYSLARDRGGAIWAAADDGLARYAGGRWQRIGADWGFAGANARAVFTDRDGVLWAASGKRLLYLPEGSRSFVDTGLAVDTVSQIAQAPDGAIWVAERYGGTLHRVVLDKGQVTTASRQMKAAAIGLLFDRAGSLWLSTTGQGIRHIAQPVNLAALDSATVFTARQGLSSDFIWKMHEDSEGNMWVGTNAGLDRFRPRTLMPAAFPAGALNFALAAGADGSVWGGPSNRPAMRMVGDLVEQMAMPAPVNSAMTDSSGTVWMGGPSGIWRSRGNALERVAALPGAPGMETPVRAMARDAAGDLWVSINRVGLFRLRGGQWRAEPPVSALANQRMPVSALAAPGGWLWFGYRDSLLVARRGSEELRWTSDDGLDIGHVTALAQHGGRTWVGGQRGVGYIDGGRFQRLQLPENGLFNNIYAMVPVPVRDGRGVDLWLHTRSGIFQLTVAELRRAAADPQHRIRYRSFDLMGGLANDPYQVLPLPTAVRSSDGRLWFSTSGGVAWIDPARPPSQHPGPTVVIESVSVDGARVGTAAPLALGSGTQRVTVDYTALSLSAPEQLNFRYRLDGFDADWQDAGRERQASYTGLGPGNYTFRVMALNKDGMSSTQEATFSFNIALAFYREPLFLALMATLAAGSLWLAYKINMRRAAQRLRDRLEERHRERERIARELHDTLLQGVQGLVLRFHAVAGSMPQDAPARASLEQALDRADQVLVEGRDRVRDLRSGPQDARGLQQALAAVGAELAQQSGRGFSVHLAGQVKPLLPVVLDEVYRIAHEAIVNAFAHAGARQIRAEIGYGQEVFGLTISDDGRGIDPAFLSPQGRPDHWGLRGMHERAERIGASLEVCSGATRGAAITLSLPARMAYRRSHGRQAGWRGFLSR</sequence>
<keyword evidence="10" id="KW-1185">Reference proteome</keyword>
<name>A0ABS7SUD0_9BURK</name>
<dbReference type="Gene3D" id="1.20.5.1930">
    <property type="match status" value="1"/>
</dbReference>
<keyword evidence="4" id="KW-0812">Transmembrane</keyword>
<evidence type="ECO:0000313" key="10">
    <source>
        <dbReference type="Proteomes" id="UP000809349"/>
    </source>
</evidence>
<evidence type="ECO:0000259" key="6">
    <source>
        <dbReference type="Pfam" id="PF02518"/>
    </source>
</evidence>
<dbReference type="Gene3D" id="3.30.565.10">
    <property type="entry name" value="Histidine kinase-like ATPase, C-terminal domain"/>
    <property type="match status" value="1"/>
</dbReference>
<evidence type="ECO:0000256" key="3">
    <source>
        <dbReference type="ARBA" id="ARBA00023012"/>
    </source>
</evidence>
<evidence type="ECO:0000259" key="8">
    <source>
        <dbReference type="Pfam" id="PF07730"/>
    </source>
</evidence>
<feature type="chain" id="PRO_5047449080" description="Histidine kinase/HSP90-like ATPase domain-containing protein" evidence="5">
    <location>
        <begin position="26"/>
        <end position="1008"/>
    </location>
</feature>
<feature type="domain" description="Signal transduction histidine kinase subgroup 3 dimerisation and phosphoacceptor" evidence="8">
    <location>
        <begin position="789"/>
        <end position="853"/>
    </location>
</feature>
<dbReference type="PANTHER" id="PTHR24421:SF62">
    <property type="entry name" value="SENSORY TRANSDUCTION HISTIDINE KINASE"/>
    <property type="match status" value="1"/>
</dbReference>
<dbReference type="Proteomes" id="UP000809349">
    <property type="component" value="Unassembled WGS sequence"/>
</dbReference>
<accession>A0ABS7SUD0</accession>
<dbReference type="InterPro" id="IPR011110">
    <property type="entry name" value="Reg_prop"/>
</dbReference>
<protein>
    <recommendedName>
        <fullName evidence="11">Histidine kinase/HSP90-like ATPase domain-containing protein</fullName>
    </recommendedName>
</protein>
<feature type="domain" description="Histidine kinase/HSP90-like ATPase" evidence="6">
    <location>
        <begin position="896"/>
        <end position="989"/>
    </location>
</feature>
<keyword evidence="4" id="KW-1133">Transmembrane helix</keyword>
<dbReference type="Pfam" id="PF07495">
    <property type="entry name" value="Y_Y_Y"/>
    <property type="match status" value="1"/>
</dbReference>
<dbReference type="EMBL" id="JAFBIL020000008">
    <property type="protein sequence ID" value="MBZ2209554.1"/>
    <property type="molecule type" value="Genomic_DNA"/>
</dbReference>
<dbReference type="InterPro" id="IPR011712">
    <property type="entry name" value="Sig_transdc_His_kin_sub3_dim/P"/>
</dbReference>
<evidence type="ECO:0000256" key="4">
    <source>
        <dbReference type="SAM" id="Phobius"/>
    </source>
</evidence>
<dbReference type="InterPro" id="IPR003594">
    <property type="entry name" value="HATPase_dom"/>
</dbReference>
<feature type="signal peptide" evidence="5">
    <location>
        <begin position="1"/>
        <end position="25"/>
    </location>
</feature>
<evidence type="ECO:0000256" key="5">
    <source>
        <dbReference type="SAM" id="SignalP"/>
    </source>
</evidence>
<dbReference type="CDD" id="cd16917">
    <property type="entry name" value="HATPase_UhpB-NarQ-NarX-like"/>
    <property type="match status" value="1"/>
</dbReference>
<dbReference type="PANTHER" id="PTHR24421">
    <property type="entry name" value="NITRATE/NITRITE SENSOR PROTEIN NARX-RELATED"/>
    <property type="match status" value="1"/>
</dbReference>
<feature type="domain" description="Two component regulator three Y" evidence="7">
    <location>
        <begin position="681"/>
        <end position="742"/>
    </location>
</feature>
<dbReference type="Pfam" id="PF07494">
    <property type="entry name" value="Reg_prop"/>
    <property type="match status" value="2"/>
</dbReference>
<evidence type="ECO:0000256" key="2">
    <source>
        <dbReference type="ARBA" id="ARBA00022777"/>
    </source>
</evidence>
<dbReference type="Gene3D" id="2.130.10.10">
    <property type="entry name" value="YVTN repeat-like/Quinoprotein amine dehydrogenase"/>
    <property type="match status" value="3"/>
</dbReference>
<evidence type="ECO:0000256" key="1">
    <source>
        <dbReference type="ARBA" id="ARBA00022679"/>
    </source>
</evidence>
<keyword evidence="3" id="KW-0902">Two-component regulatory system</keyword>